<comment type="similarity">
    <text evidence="3 10 13">Belongs to the IPP transferase family.</text>
</comment>
<feature type="binding site" evidence="10">
    <location>
        <begin position="13"/>
        <end position="18"/>
    </location>
    <ligand>
        <name>substrate</name>
    </ligand>
</feature>
<dbReference type="PATRIC" id="fig|281456.6.peg.549"/>
<evidence type="ECO:0000256" key="5">
    <source>
        <dbReference type="ARBA" id="ARBA00022694"/>
    </source>
</evidence>
<evidence type="ECO:0000256" key="7">
    <source>
        <dbReference type="ARBA" id="ARBA00022840"/>
    </source>
</evidence>
<dbReference type="AlphaFoldDB" id="A0A0L6W620"/>
<evidence type="ECO:0000256" key="2">
    <source>
        <dbReference type="ARBA" id="ARBA00003213"/>
    </source>
</evidence>
<dbReference type="HAMAP" id="MF_00185">
    <property type="entry name" value="IPP_trans"/>
    <property type="match status" value="1"/>
</dbReference>
<feature type="site" description="Interaction with substrate tRNA" evidence="10">
    <location>
        <position position="102"/>
    </location>
</feature>
<evidence type="ECO:0000256" key="8">
    <source>
        <dbReference type="ARBA" id="ARBA00022842"/>
    </source>
</evidence>
<dbReference type="InterPro" id="IPR039657">
    <property type="entry name" value="Dimethylallyltransferase"/>
</dbReference>
<evidence type="ECO:0000256" key="13">
    <source>
        <dbReference type="RuleBase" id="RU003785"/>
    </source>
</evidence>
<evidence type="ECO:0000256" key="1">
    <source>
        <dbReference type="ARBA" id="ARBA00001946"/>
    </source>
</evidence>
<dbReference type="PANTHER" id="PTHR11088">
    <property type="entry name" value="TRNA DIMETHYLALLYLTRANSFERASE"/>
    <property type="match status" value="1"/>
</dbReference>
<evidence type="ECO:0000256" key="9">
    <source>
        <dbReference type="ARBA" id="ARBA00049563"/>
    </source>
</evidence>
<feature type="site" description="Interaction with substrate tRNA" evidence="10">
    <location>
        <position position="125"/>
    </location>
</feature>
<evidence type="ECO:0000256" key="6">
    <source>
        <dbReference type="ARBA" id="ARBA00022741"/>
    </source>
</evidence>
<dbReference type="Gene3D" id="3.40.50.300">
    <property type="entry name" value="P-loop containing nucleotide triphosphate hydrolases"/>
    <property type="match status" value="1"/>
</dbReference>
<dbReference type="GO" id="GO:0052381">
    <property type="term" value="F:tRNA dimethylallyltransferase activity"/>
    <property type="evidence" value="ECO:0007669"/>
    <property type="project" value="UniProtKB-UniRule"/>
</dbReference>
<reference evidence="15" key="1">
    <citation type="submission" date="2015-07" db="EMBL/GenBank/DDBJ databases">
        <title>Complete Genome of Thermincola ferriacetica strain Z-0001T.</title>
        <authorList>
            <person name="Lusk B."/>
            <person name="Badalamenti J.P."/>
            <person name="Parameswaran P."/>
            <person name="Bond D.R."/>
            <person name="Torres C.I."/>
        </authorList>
    </citation>
    <scope>NUCLEOTIDE SEQUENCE [LARGE SCALE GENOMIC DNA]</scope>
    <source>
        <strain evidence="15">Z-0001</strain>
    </source>
</reference>
<evidence type="ECO:0000313" key="14">
    <source>
        <dbReference type="EMBL" id="KNZ70838.1"/>
    </source>
</evidence>
<comment type="cofactor">
    <cofactor evidence="1 10">
        <name>Mg(2+)</name>
        <dbReference type="ChEBI" id="CHEBI:18420"/>
    </cofactor>
</comment>
<keyword evidence="7 10" id="KW-0067">ATP-binding</keyword>
<feature type="binding site" evidence="10">
    <location>
        <begin position="11"/>
        <end position="18"/>
    </location>
    <ligand>
        <name>ATP</name>
        <dbReference type="ChEBI" id="CHEBI:30616"/>
    </ligand>
</feature>
<evidence type="ECO:0000256" key="11">
    <source>
        <dbReference type="RuleBase" id="RU003783"/>
    </source>
</evidence>
<keyword evidence="8 10" id="KW-0460">Magnesium</keyword>
<protein>
    <recommendedName>
        <fullName evidence="10">tRNA dimethylallyltransferase</fullName>
        <ecNumber evidence="10">2.5.1.75</ecNumber>
    </recommendedName>
    <alternativeName>
        <fullName evidence="10">Dimethylallyl diphosphate:tRNA dimethylallyltransferase</fullName>
        <shortName evidence="10">DMAPP:tRNA dimethylallyltransferase</shortName>
        <shortName evidence="10">DMATase</shortName>
    </alternativeName>
    <alternativeName>
        <fullName evidence="10">Isopentenyl-diphosphate:tRNA isopentenyltransferase</fullName>
        <shortName evidence="10">IPP transferase</shortName>
        <shortName evidence="10">IPPT</shortName>
        <shortName evidence="10">IPTase</shortName>
    </alternativeName>
</protein>
<evidence type="ECO:0000256" key="4">
    <source>
        <dbReference type="ARBA" id="ARBA00022679"/>
    </source>
</evidence>
<gene>
    <name evidence="10" type="primary">miaA</name>
    <name evidence="14" type="ORF">Tfer_0518</name>
</gene>
<accession>A0A0L6W620</accession>
<dbReference type="Proteomes" id="UP000037175">
    <property type="component" value="Unassembled WGS sequence"/>
</dbReference>
<keyword evidence="5 10" id="KW-0819">tRNA processing</keyword>
<evidence type="ECO:0000313" key="15">
    <source>
        <dbReference type="Proteomes" id="UP000037175"/>
    </source>
</evidence>
<sequence>MKPPFLIVIVGPTAVGKTEVGIELAKLINGEVISGDSMQVYRGMDIGTAKPTKEEMQGIPHYMIDILDPDEEFSVALFQKMVENYIKQIYDKGKVPILVGGTGLYIRSVIDRYDFTPVAVDPSLREKLKEEAEMYGSASLHRKLQQVDPKAAEKIHPNDMRRIIRALEVYLSSGRQISSFHRLEDESLPPKYRLGYYGLTMQRHNLYRRIEERVDKMIEKGLIEEVRCLLKKGYHEGMVSMQGIGYKEIIGYLRGEYTLEDAVQLLKRNTRRFAKRQLTWFRRDARIKWFDVEAYTFKSEIAREIAMQFEGQFIKT</sequence>
<dbReference type="SUPFAM" id="SSF52540">
    <property type="entry name" value="P-loop containing nucleoside triphosphate hydrolases"/>
    <property type="match status" value="1"/>
</dbReference>
<dbReference type="Gene3D" id="1.10.20.140">
    <property type="match status" value="1"/>
</dbReference>
<dbReference type="EMBL" id="LGTE01000002">
    <property type="protein sequence ID" value="KNZ70838.1"/>
    <property type="molecule type" value="Genomic_DNA"/>
</dbReference>
<dbReference type="NCBIfam" id="TIGR00174">
    <property type="entry name" value="miaA"/>
    <property type="match status" value="1"/>
</dbReference>
<keyword evidence="6 10" id="KW-0547">Nucleotide-binding</keyword>
<name>A0A0L6W620_9FIRM</name>
<dbReference type="FunFam" id="1.10.20.140:FF:000001">
    <property type="entry name" value="tRNA dimethylallyltransferase"/>
    <property type="match status" value="1"/>
</dbReference>
<organism evidence="14 15">
    <name type="scientific">Thermincola ferriacetica</name>
    <dbReference type="NCBI Taxonomy" id="281456"/>
    <lineage>
        <taxon>Bacteria</taxon>
        <taxon>Bacillati</taxon>
        <taxon>Bacillota</taxon>
        <taxon>Clostridia</taxon>
        <taxon>Eubacteriales</taxon>
        <taxon>Thermincolaceae</taxon>
        <taxon>Thermincola</taxon>
    </lineage>
</organism>
<feature type="region of interest" description="Interaction with substrate tRNA" evidence="10">
    <location>
        <begin position="36"/>
        <end position="39"/>
    </location>
</feature>
<comment type="subunit">
    <text evidence="10">Monomer.</text>
</comment>
<dbReference type="GO" id="GO:0006400">
    <property type="term" value="P:tRNA modification"/>
    <property type="evidence" value="ECO:0007669"/>
    <property type="project" value="TreeGrafter"/>
</dbReference>
<comment type="catalytic activity">
    <reaction evidence="9 10 11">
        <text>adenosine(37) in tRNA + dimethylallyl diphosphate = N(6)-dimethylallyladenosine(37) in tRNA + diphosphate</text>
        <dbReference type="Rhea" id="RHEA:26482"/>
        <dbReference type="Rhea" id="RHEA-COMP:10162"/>
        <dbReference type="Rhea" id="RHEA-COMP:10375"/>
        <dbReference type="ChEBI" id="CHEBI:33019"/>
        <dbReference type="ChEBI" id="CHEBI:57623"/>
        <dbReference type="ChEBI" id="CHEBI:74411"/>
        <dbReference type="ChEBI" id="CHEBI:74415"/>
        <dbReference type="EC" id="2.5.1.75"/>
    </reaction>
</comment>
<dbReference type="InterPro" id="IPR018022">
    <property type="entry name" value="IPT"/>
</dbReference>
<dbReference type="InterPro" id="IPR027417">
    <property type="entry name" value="P-loop_NTPase"/>
</dbReference>
<dbReference type="PANTHER" id="PTHR11088:SF60">
    <property type="entry name" value="TRNA DIMETHYLALLYLTRANSFERASE"/>
    <property type="match status" value="1"/>
</dbReference>
<keyword evidence="4 10" id="KW-0808">Transferase</keyword>
<evidence type="ECO:0000256" key="10">
    <source>
        <dbReference type="HAMAP-Rule" id="MF_00185"/>
    </source>
</evidence>
<evidence type="ECO:0000256" key="12">
    <source>
        <dbReference type="RuleBase" id="RU003784"/>
    </source>
</evidence>
<comment type="caution">
    <text evidence="10">Lacks conserved residue(s) required for the propagation of feature annotation.</text>
</comment>
<keyword evidence="15" id="KW-1185">Reference proteome</keyword>
<dbReference type="Pfam" id="PF01715">
    <property type="entry name" value="IPPT"/>
    <property type="match status" value="1"/>
</dbReference>
<comment type="function">
    <text evidence="2 10 12">Catalyzes the transfer of a dimethylallyl group onto the adenine at position 37 in tRNAs that read codons beginning with uridine, leading to the formation of N6-(dimethylallyl)adenosine (i(6)A).</text>
</comment>
<dbReference type="EC" id="2.5.1.75" evidence="10"/>
<dbReference type="RefSeq" id="WP_052216735.1">
    <property type="nucleotide sequence ID" value="NZ_LGTE01000002.1"/>
</dbReference>
<proteinExistence type="inferred from homology"/>
<comment type="caution">
    <text evidence="14">The sequence shown here is derived from an EMBL/GenBank/DDBJ whole genome shotgun (WGS) entry which is preliminary data.</text>
</comment>
<evidence type="ECO:0000256" key="3">
    <source>
        <dbReference type="ARBA" id="ARBA00005842"/>
    </source>
</evidence>
<dbReference type="GO" id="GO:0005524">
    <property type="term" value="F:ATP binding"/>
    <property type="evidence" value="ECO:0007669"/>
    <property type="project" value="UniProtKB-UniRule"/>
</dbReference>